<evidence type="ECO:0000313" key="1">
    <source>
        <dbReference type="EMBL" id="THV40691.1"/>
    </source>
</evidence>
<dbReference type="EMBL" id="STGY01000056">
    <property type="protein sequence ID" value="THV40691.1"/>
    <property type="molecule type" value="Genomic_DNA"/>
</dbReference>
<dbReference type="InterPro" id="IPR009061">
    <property type="entry name" value="DNA-bd_dom_put_sf"/>
</dbReference>
<dbReference type="InterPro" id="IPR007367">
    <property type="entry name" value="DUF433"/>
</dbReference>
<evidence type="ECO:0000313" key="2">
    <source>
        <dbReference type="Proteomes" id="UP000308760"/>
    </source>
</evidence>
<keyword evidence="2" id="KW-1185">Reference proteome</keyword>
<accession>A0A4S8QAZ9</accession>
<dbReference type="InterPro" id="IPR036388">
    <property type="entry name" value="WH-like_DNA-bd_sf"/>
</dbReference>
<reference evidence="2" key="1">
    <citation type="submission" date="2019-04" db="EMBL/GenBank/DDBJ databases">
        <title>Nocardioides xinjiangensis sp. nov.</title>
        <authorList>
            <person name="Liu S."/>
        </authorList>
    </citation>
    <scope>NUCLEOTIDE SEQUENCE [LARGE SCALE GENOMIC DNA]</scope>
    <source>
        <strain evidence="2">18</strain>
    </source>
</reference>
<reference evidence="1 2" key="2">
    <citation type="submission" date="2019-05" db="EMBL/GenBank/DDBJ databases">
        <title>Glycomyces buryatensis sp. nov.</title>
        <authorList>
            <person name="Nikitina E."/>
        </authorList>
    </citation>
    <scope>NUCLEOTIDE SEQUENCE [LARGE SCALE GENOMIC DNA]</scope>
    <source>
        <strain evidence="1 2">18</strain>
    </source>
</reference>
<comment type="caution">
    <text evidence="1">The sequence shown here is derived from an EMBL/GenBank/DDBJ whole genome shotgun (WGS) entry which is preliminary data.</text>
</comment>
<dbReference type="Proteomes" id="UP000308760">
    <property type="component" value="Unassembled WGS sequence"/>
</dbReference>
<proteinExistence type="predicted"/>
<name>A0A4S8QAZ9_9ACTN</name>
<dbReference type="SUPFAM" id="SSF46955">
    <property type="entry name" value="Putative DNA-binding domain"/>
    <property type="match status" value="1"/>
</dbReference>
<dbReference type="AlphaFoldDB" id="A0A4S8QAZ9"/>
<organism evidence="1 2">
    <name type="scientific">Glycomyces buryatensis</name>
    <dbReference type="NCBI Taxonomy" id="2570927"/>
    <lineage>
        <taxon>Bacteria</taxon>
        <taxon>Bacillati</taxon>
        <taxon>Actinomycetota</taxon>
        <taxon>Actinomycetes</taxon>
        <taxon>Glycomycetales</taxon>
        <taxon>Glycomycetaceae</taxon>
        <taxon>Glycomyces</taxon>
    </lineage>
</organism>
<dbReference type="InterPro" id="IPR009057">
    <property type="entry name" value="Homeodomain-like_sf"/>
</dbReference>
<protein>
    <submittedName>
        <fullName evidence="1">DUF433 domain-containing protein</fullName>
    </submittedName>
</protein>
<dbReference type="Pfam" id="PF04255">
    <property type="entry name" value="DUF433"/>
    <property type="match status" value="1"/>
</dbReference>
<dbReference type="OrthoDB" id="5147072at2"/>
<dbReference type="SUPFAM" id="SSF46689">
    <property type="entry name" value="Homeodomain-like"/>
    <property type="match status" value="1"/>
</dbReference>
<dbReference type="Gene3D" id="1.10.1660.10">
    <property type="match status" value="1"/>
</dbReference>
<gene>
    <name evidence="1" type="ORF">FAB82_15115</name>
</gene>
<sequence>MTYEPKLAAALTGATMRQLAYWRRPRGESKPLLQPEISEERPILYSFRDLIALRTFVSLREQFSLQKIRKALNKLRDSGEMDHLSRYTLVGDASTIYLVEHDRGTDLLRRPGQQVIVEVVDILKPYYHQGRQVPDLLRPRPHMIIDTGIRGGEPVIEGTRVPFEDVAGLMRDGVPSAEIRDYYPSVSADAANDALDFAEYVDSYTEASRPLLHAVA</sequence>
<dbReference type="Gene3D" id="1.10.10.10">
    <property type="entry name" value="Winged helix-like DNA-binding domain superfamily/Winged helix DNA-binding domain"/>
    <property type="match status" value="1"/>
</dbReference>